<gene>
    <name evidence="1" type="ORF">J2X11_002160</name>
</gene>
<evidence type="ECO:0000313" key="2">
    <source>
        <dbReference type="Proteomes" id="UP001257739"/>
    </source>
</evidence>
<sequence length="106" mass="11719">MRFALECVHRHLPGALHVLHAPIQVGQMLLKYGMPLRPVVVRDQHSDLLEAHTGSFAPQNDRNAYEVVVAVEASVRTVTFRFEKPNGLPMAKNVGFEPKTGGSFAD</sequence>
<evidence type="ECO:0000313" key="1">
    <source>
        <dbReference type="EMBL" id="MDR7087321.1"/>
    </source>
</evidence>
<comment type="caution">
    <text evidence="1">The sequence shown here is derived from an EMBL/GenBank/DDBJ whole genome shotgun (WGS) entry which is preliminary data.</text>
</comment>
<keyword evidence="2" id="KW-1185">Reference proteome</keyword>
<dbReference type="EMBL" id="JAVDWH010000001">
    <property type="protein sequence ID" value="MDR7087321.1"/>
    <property type="molecule type" value="Genomic_DNA"/>
</dbReference>
<name>A0ABU1UQ61_9ACTN</name>
<accession>A0ABU1UQ61</accession>
<dbReference type="Proteomes" id="UP001257739">
    <property type="component" value="Unassembled WGS sequence"/>
</dbReference>
<proteinExistence type="predicted"/>
<reference evidence="1 2" key="1">
    <citation type="submission" date="2023-07" db="EMBL/GenBank/DDBJ databases">
        <title>Sorghum-associated microbial communities from plants grown in Nebraska, USA.</title>
        <authorList>
            <person name="Schachtman D."/>
        </authorList>
    </citation>
    <scope>NUCLEOTIDE SEQUENCE [LARGE SCALE GENOMIC DNA]</scope>
    <source>
        <strain evidence="1 2">BE248</strain>
    </source>
</reference>
<protein>
    <submittedName>
        <fullName evidence="1">Uncharacterized protein</fullName>
    </submittedName>
</protein>
<organism evidence="1 2">
    <name type="scientific">Aeromicrobium panaciterrae</name>
    <dbReference type="NCBI Taxonomy" id="363861"/>
    <lineage>
        <taxon>Bacteria</taxon>
        <taxon>Bacillati</taxon>
        <taxon>Actinomycetota</taxon>
        <taxon>Actinomycetes</taxon>
        <taxon>Propionibacteriales</taxon>
        <taxon>Nocardioidaceae</taxon>
        <taxon>Aeromicrobium</taxon>
    </lineage>
</organism>